<gene>
    <name evidence="1" type="ORF">GMARGA_LOCUS27638</name>
</gene>
<feature type="non-terminal residue" evidence="1">
    <location>
        <position position="132"/>
    </location>
</feature>
<proteinExistence type="predicted"/>
<accession>A0ABN7W7N2</accession>
<organism evidence="1 2">
    <name type="scientific">Gigaspora margarita</name>
    <dbReference type="NCBI Taxonomy" id="4874"/>
    <lineage>
        <taxon>Eukaryota</taxon>
        <taxon>Fungi</taxon>
        <taxon>Fungi incertae sedis</taxon>
        <taxon>Mucoromycota</taxon>
        <taxon>Glomeromycotina</taxon>
        <taxon>Glomeromycetes</taxon>
        <taxon>Diversisporales</taxon>
        <taxon>Gigasporaceae</taxon>
        <taxon>Gigaspora</taxon>
    </lineage>
</organism>
<comment type="caution">
    <text evidence="1">The sequence shown here is derived from an EMBL/GenBank/DDBJ whole genome shotgun (WGS) entry which is preliminary data.</text>
</comment>
<keyword evidence="2" id="KW-1185">Reference proteome</keyword>
<reference evidence="1 2" key="1">
    <citation type="submission" date="2021-06" db="EMBL/GenBank/DDBJ databases">
        <authorList>
            <person name="Kallberg Y."/>
            <person name="Tangrot J."/>
            <person name="Rosling A."/>
        </authorList>
    </citation>
    <scope>NUCLEOTIDE SEQUENCE [LARGE SCALE GENOMIC DNA]</scope>
    <source>
        <strain evidence="1 2">120-4 pot B 10/14</strain>
    </source>
</reference>
<dbReference type="Proteomes" id="UP000789901">
    <property type="component" value="Unassembled WGS sequence"/>
</dbReference>
<evidence type="ECO:0000313" key="2">
    <source>
        <dbReference type="Proteomes" id="UP000789901"/>
    </source>
</evidence>
<evidence type="ECO:0000313" key="1">
    <source>
        <dbReference type="EMBL" id="CAG8820674.1"/>
    </source>
</evidence>
<protein>
    <submittedName>
        <fullName evidence="1">19406_t:CDS:1</fullName>
    </submittedName>
</protein>
<dbReference type="EMBL" id="CAJVQB010034078">
    <property type="protein sequence ID" value="CAG8820674.1"/>
    <property type="molecule type" value="Genomic_DNA"/>
</dbReference>
<sequence>MFINSAIQLEIFKKATEDSIIVLHLLEYNIKDKYIGLVEKIGFWIKIEDINLPNQNQTPLANPEIEFLDALGLLQSNGAPPLFDPPEIAEPIPSPEAEREYLEALEILEPILQFHQTNIISFGCELLDDHYQ</sequence>
<name>A0ABN7W7N2_GIGMA</name>